<dbReference type="AlphaFoldDB" id="A0A9Q9CSH7"/>
<keyword evidence="13" id="KW-1185">Reference proteome</keyword>
<keyword evidence="8 10" id="KW-0472">Membrane</keyword>
<feature type="transmembrane region" description="Helical" evidence="10">
    <location>
        <begin position="54"/>
        <end position="76"/>
    </location>
</feature>
<feature type="transmembrane region" description="Helical" evidence="10">
    <location>
        <begin position="271"/>
        <end position="293"/>
    </location>
</feature>
<evidence type="ECO:0000313" key="13">
    <source>
        <dbReference type="Proteomes" id="UP001058016"/>
    </source>
</evidence>
<evidence type="ECO:0000256" key="7">
    <source>
        <dbReference type="ARBA" id="ARBA00022989"/>
    </source>
</evidence>
<dbReference type="CDD" id="cd13143">
    <property type="entry name" value="MATE_MepA_like"/>
    <property type="match status" value="1"/>
</dbReference>
<evidence type="ECO:0000256" key="9">
    <source>
        <dbReference type="ARBA" id="ARBA00023251"/>
    </source>
</evidence>
<keyword evidence="4" id="KW-0813">Transport</keyword>
<dbReference type="GO" id="GO:0005886">
    <property type="term" value="C:plasma membrane"/>
    <property type="evidence" value="ECO:0007669"/>
    <property type="project" value="UniProtKB-SubCell"/>
</dbReference>
<evidence type="ECO:0000313" key="12">
    <source>
        <dbReference type="EMBL" id="UUF08993.1"/>
    </source>
</evidence>
<feature type="transmembrane region" description="Helical" evidence="10">
    <location>
        <begin position="314"/>
        <end position="337"/>
    </location>
</feature>
<evidence type="ECO:0000256" key="2">
    <source>
        <dbReference type="ARBA" id="ARBA00008417"/>
    </source>
</evidence>
<keyword evidence="5" id="KW-1003">Cell membrane</keyword>
<protein>
    <recommendedName>
        <fullName evidence="3">Multidrug export protein MepA</fullName>
    </recommendedName>
</protein>
<dbReference type="InterPro" id="IPR051327">
    <property type="entry name" value="MATE_MepA_subfamily"/>
</dbReference>
<feature type="transmembrane region" description="Helical" evidence="10">
    <location>
        <begin position="167"/>
        <end position="189"/>
    </location>
</feature>
<keyword evidence="6 10" id="KW-0812">Transmembrane</keyword>
<feature type="transmembrane region" description="Helical" evidence="10">
    <location>
        <begin position="237"/>
        <end position="259"/>
    </location>
</feature>
<evidence type="ECO:0000256" key="8">
    <source>
        <dbReference type="ARBA" id="ARBA00023136"/>
    </source>
</evidence>
<sequence>MNDSLQTSPIHKLLLKYCIPAIVSMMTVSLYNTVDRVFIGHIPNIGSLALTSLGTVMPFITIILACELLITYGAIANLSIKLGEKNQLMAEKILNQVPGLGVMISLLLMIIFFIFKTPLLELFGANKIILPLASEYLNVIILGIPFYIIGFSLMATIRSEGNPKRAALILIMSCVINIVLDPIFIFGLGLGIKGAAIATVLSYLAVFIYVFYYYSIGKSNLKLKWAYLKPELSLIKPILLFGLSTSLVQLITALIQVLFNRSLAYYGTPLSIGAFTTVTTITNLALMPAVGINQGSVPIIGYNYGQKRYDRVKLTFIQGTLAATVIFTIGFILIQLIPDILIRFFNSDDSLLPSTSEGLKLYLFSLPLCALTTTAPNFFQAIGQSKLSIWLVILRQIILLIPLILILPKFIGLNGVWLAQPITDLIIAIISFYLIRKEFKRYSSV</sequence>
<evidence type="ECO:0000256" key="1">
    <source>
        <dbReference type="ARBA" id="ARBA00004651"/>
    </source>
</evidence>
<dbReference type="PANTHER" id="PTHR43823:SF3">
    <property type="entry name" value="MULTIDRUG EXPORT PROTEIN MEPA"/>
    <property type="match status" value="1"/>
</dbReference>
<name>A0A9Q9CSH7_9FIRM</name>
<feature type="transmembrane region" description="Helical" evidence="10">
    <location>
        <begin position="361"/>
        <end position="379"/>
    </location>
</feature>
<dbReference type="GO" id="GO:0015297">
    <property type="term" value="F:antiporter activity"/>
    <property type="evidence" value="ECO:0007669"/>
    <property type="project" value="InterPro"/>
</dbReference>
<dbReference type="EMBL" id="CP071250">
    <property type="protein sequence ID" value="UUF08993.1"/>
    <property type="molecule type" value="Genomic_DNA"/>
</dbReference>
<dbReference type="Proteomes" id="UP001058072">
    <property type="component" value="Chromosome"/>
</dbReference>
<reference evidence="12 13" key="1">
    <citation type="submission" date="2021-03" db="EMBL/GenBank/DDBJ databases">
        <title>Comparative Genomics and Metabolomics in the genus Turicibacter.</title>
        <authorList>
            <person name="Maki J."/>
            <person name="Looft T."/>
        </authorList>
    </citation>
    <scope>NUCLEOTIDE SEQUENCE</scope>
    <source>
        <strain evidence="12">ISU324</strain>
        <strain evidence="11 13">MMM721</strain>
    </source>
</reference>
<evidence type="ECO:0000256" key="5">
    <source>
        <dbReference type="ARBA" id="ARBA00022475"/>
    </source>
</evidence>
<dbReference type="RefSeq" id="WP_212725193.1">
    <property type="nucleotide sequence ID" value="NZ_CP071250.1"/>
</dbReference>
<evidence type="ECO:0000256" key="10">
    <source>
        <dbReference type="SAM" id="Phobius"/>
    </source>
</evidence>
<feature type="transmembrane region" description="Helical" evidence="10">
    <location>
        <begin position="417"/>
        <end position="435"/>
    </location>
</feature>
<feature type="transmembrane region" description="Helical" evidence="10">
    <location>
        <begin position="195"/>
        <end position="216"/>
    </location>
</feature>
<evidence type="ECO:0000313" key="14">
    <source>
        <dbReference type="Proteomes" id="UP001058072"/>
    </source>
</evidence>
<dbReference type="PIRSF" id="PIRSF006603">
    <property type="entry name" value="DinF"/>
    <property type="match status" value="1"/>
</dbReference>
<accession>A0A9Q9CSH7</accession>
<dbReference type="Proteomes" id="UP001058016">
    <property type="component" value="Chromosome"/>
</dbReference>
<gene>
    <name evidence="11" type="ORF">J0J69_10870</name>
    <name evidence="12" type="ORF">J0J70_03025</name>
</gene>
<comment type="subcellular location">
    <subcellularLocation>
        <location evidence="1">Cell membrane</location>
        <topology evidence="1">Multi-pass membrane protein</topology>
    </subcellularLocation>
</comment>
<evidence type="ECO:0000256" key="3">
    <source>
        <dbReference type="ARBA" id="ARBA00022106"/>
    </source>
</evidence>
<keyword evidence="7 10" id="KW-1133">Transmembrane helix</keyword>
<dbReference type="InterPro" id="IPR045070">
    <property type="entry name" value="MATE_MepA-like"/>
</dbReference>
<feature type="transmembrane region" description="Helical" evidence="10">
    <location>
        <begin position="391"/>
        <end position="411"/>
    </location>
</feature>
<evidence type="ECO:0000256" key="4">
    <source>
        <dbReference type="ARBA" id="ARBA00022448"/>
    </source>
</evidence>
<evidence type="ECO:0000256" key="6">
    <source>
        <dbReference type="ARBA" id="ARBA00022692"/>
    </source>
</evidence>
<feature type="transmembrane region" description="Helical" evidence="10">
    <location>
        <begin position="97"/>
        <end position="116"/>
    </location>
</feature>
<feature type="transmembrane region" description="Helical" evidence="10">
    <location>
        <begin position="14"/>
        <end position="34"/>
    </location>
</feature>
<comment type="similarity">
    <text evidence="2">Belongs to the multi antimicrobial extrusion (MATE) (TC 2.A.66.1) family. MepA subfamily.</text>
</comment>
<dbReference type="PANTHER" id="PTHR43823">
    <property type="entry name" value="SPORULATION PROTEIN YKVU"/>
    <property type="match status" value="1"/>
</dbReference>
<feature type="transmembrane region" description="Helical" evidence="10">
    <location>
        <begin position="136"/>
        <end position="155"/>
    </location>
</feature>
<dbReference type="Pfam" id="PF01554">
    <property type="entry name" value="MatE"/>
    <property type="match status" value="2"/>
</dbReference>
<evidence type="ECO:0000313" key="11">
    <source>
        <dbReference type="EMBL" id="UUF05556.1"/>
    </source>
</evidence>
<organism evidence="12 14">
    <name type="scientific">Turicibacter bilis</name>
    <dbReference type="NCBI Taxonomy" id="2735723"/>
    <lineage>
        <taxon>Bacteria</taxon>
        <taxon>Bacillati</taxon>
        <taxon>Bacillota</taxon>
        <taxon>Erysipelotrichia</taxon>
        <taxon>Erysipelotrichales</taxon>
        <taxon>Turicibacteraceae</taxon>
        <taxon>Turicibacter</taxon>
    </lineage>
</organism>
<dbReference type="InterPro" id="IPR048279">
    <property type="entry name" value="MdtK-like"/>
</dbReference>
<dbReference type="EMBL" id="CP071249">
    <property type="protein sequence ID" value="UUF05556.1"/>
    <property type="molecule type" value="Genomic_DNA"/>
</dbReference>
<dbReference type="InterPro" id="IPR002528">
    <property type="entry name" value="MATE_fam"/>
</dbReference>
<dbReference type="NCBIfam" id="TIGR00797">
    <property type="entry name" value="matE"/>
    <property type="match status" value="1"/>
</dbReference>
<dbReference type="GO" id="GO:0042910">
    <property type="term" value="F:xenobiotic transmembrane transporter activity"/>
    <property type="evidence" value="ECO:0007669"/>
    <property type="project" value="InterPro"/>
</dbReference>
<keyword evidence="9" id="KW-0046">Antibiotic resistance</keyword>
<proteinExistence type="inferred from homology"/>
<dbReference type="GO" id="GO:0046677">
    <property type="term" value="P:response to antibiotic"/>
    <property type="evidence" value="ECO:0007669"/>
    <property type="project" value="UniProtKB-KW"/>
</dbReference>